<dbReference type="EMBL" id="ON191531">
    <property type="protein sequence ID" value="URG17490.1"/>
    <property type="molecule type" value="Genomic_DNA"/>
</dbReference>
<sequence length="130" mass="13959">MSSARWQEIRITADGADLGTIDGKISFPDYDFVWDSRRKYSSNGRIYDPSTGDRSVFTAAEAARGFWDRVASGWPSAKMTVRTVSTTEWVSADGSPGWLLSALGLDALQGVYDGSPGDAVDDGNPSESGL</sequence>
<gene>
    <name evidence="1" type="ORF">Mbo2_120</name>
</gene>
<protein>
    <submittedName>
        <fullName evidence="1">Uncharacterized protein</fullName>
    </submittedName>
</protein>
<dbReference type="Proteomes" id="UP001057233">
    <property type="component" value="Segment"/>
</dbReference>
<evidence type="ECO:0000313" key="1">
    <source>
        <dbReference type="EMBL" id="URG17490.1"/>
    </source>
</evidence>
<reference evidence="1" key="1">
    <citation type="submission" date="2022-04" db="EMBL/GenBank/DDBJ databases">
        <authorList>
            <person name="Hwangbo M."/>
            <person name="Wang B."/>
            <person name="Gill J.J."/>
            <person name="Chu K.-H."/>
            <person name="Young R."/>
        </authorList>
    </citation>
    <scope>NUCLEOTIDE SEQUENCE</scope>
</reference>
<name>A0A9E7IH12_9CAUD</name>
<keyword evidence="2" id="KW-1185">Reference proteome</keyword>
<proteinExistence type="predicted"/>
<organism evidence="1 2">
    <name type="scientific">Rhodococcus phage Mbo2</name>
    <dbReference type="NCBI Taxonomy" id="2936911"/>
    <lineage>
        <taxon>Viruses</taxon>
        <taxon>Duplodnaviria</taxon>
        <taxon>Heunggongvirae</taxon>
        <taxon>Uroviricota</taxon>
        <taxon>Caudoviricetes</taxon>
        <taxon>Caudoviricetes incertae sedis</taxon>
        <taxon>Mboduovirus</taxon>
        <taxon>Mboduovirus mbo2</taxon>
    </lineage>
</organism>
<accession>A0A9E7IH12</accession>
<evidence type="ECO:0000313" key="2">
    <source>
        <dbReference type="Proteomes" id="UP001057233"/>
    </source>
</evidence>